<sequence>MRKIGIIGIICLCCVCAFLAMPASAFFGGGSGHYARGGAPGVACEENRIGGHGFGAGNHGAYPAAPALAALDESGYDTSELKALIDVAQQARENGDCETAFETMQEFRTALQTALDESGIAAGFERCGSQRGPCFGSV</sequence>
<proteinExistence type="predicted"/>
<gene>
    <name evidence="1" type="ORF">RJ40_00380</name>
</gene>
<protein>
    <submittedName>
        <fullName evidence="1">Uncharacterized protein</fullName>
    </submittedName>
</protein>
<evidence type="ECO:0000313" key="1">
    <source>
        <dbReference type="EMBL" id="QSZ66064.1"/>
    </source>
</evidence>
<reference evidence="1" key="1">
    <citation type="journal article" date="2001" name="Int. J. Syst. Evol. Microbiol.">
        <title>Methanofollis aquaemaris sp. nov., a methanogen isolated from an aquaculture fish pond.</title>
        <authorList>
            <person name="Lai M.C."/>
            <person name="Chen S.C."/>
        </authorList>
    </citation>
    <scope>NUCLEOTIDE SEQUENCE</scope>
    <source>
        <strain evidence="1">N2F9704</strain>
    </source>
</reference>
<dbReference type="Proteomes" id="UP001042704">
    <property type="component" value="Chromosome"/>
</dbReference>
<accession>A0A8A3S375</accession>
<dbReference type="AlphaFoldDB" id="A0A8A3S375"/>
<reference evidence="1" key="2">
    <citation type="submission" date="2019-02" db="EMBL/GenBank/DDBJ databases">
        <authorList>
            <person name="Chen S.-C."/>
            <person name="Chien H.-H."/>
            <person name="Lai M.-C."/>
        </authorList>
    </citation>
    <scope>NUCLEOTIDE SEQUENCE</scope>
    <source>
        <strain evidence="1">N2F9704</strain>
    </source>
</reference>
<dbReference type="KEGG" id="maqe:RJ40_00380"/>
<keyword evidence="2" id="KW-1185">Reference proteome</keyword>
<name>A0A8A3S375_9EURY</name>
<evidence type="ECO:0000313" key="2">
    <source>
        <dbReference type="Proteomes" id="UP001042704"/>
    </source>
</evidence>
<dbReference type="EMBL" id="CP036172">
    <property type="protein sequence ID" value="QSZ66064.1"/>
    <property type="molecule type" value="Genomic_DNA"/>
</dbReference>
<dbReference type="RefSeq" id="WP_265581362.1">
    <property type="nucleotide sequence ID" value="NZ_CP036172.1"/>
</dbReference>
<organism evidence="1 2">
    <name type="scientific">Methanofollis aquaemaris</name>
    <dbReference type="NCBI Taxonomy" id="126734"/>
    <lineage>
        <taxon>Archaea</taxon>
        <taxon>Methanobacteriati</taxon>
        <taxon>Methanobacteriota</taxon>
        <taxon>Stenosarchaea group</taxon>
        <taxon>Methanomicrobia</taxon>
        <taxon>Methanomicrobiales</taxon>
        <taxon>Methanomicrobiaceae</taxon>
        <taxon>Methanofollis</taxon>
    </lineage>
</organism>
<dbReference type="GeneID" id="76422764"/>